<feature type="region of interest" description="Disordered" evidence="1">
    <location>
        <begin position="1"/>
        <end position="33"/>
    </location>
</feature>
<dbReference type="GeneID" id="90543001"/>
<dbReference type="EMBL" id="CP142737">
    <property type="protein sequence ID" value="WUR05154.1"/>
    <property type="molecule type" value="Genomic_DNA"/>
</dbReference>
<accession>A0AAX4JGP5</accession>
<evidence type="ECO:0000313" key="2">
    <source>
        <dbReference type="EMBL" id="WUR05154.1"/>
    </source>
</evidence>
<dbReference type="Proteomes" id="UP001334084">
    <property type="component" value="Chromosome 12"/>
</dbReference>
<dbReference type="KEGG" id="vnx:VNE69_12139"/>
<protein>
    <submittedName>
        <fullName evidence="2">Uncharacterized protein</fullName>
    </submittedName>
</protein>
<feature type="compositionally biased region" description="Basic and acidic residues" evidence="1">
    <location>
        <begin position="1"/>
        <end position="28"/>
    </location>
</feature>
<dbReference type="AlphaFoldDB" id="A0AAX4JGP5"/>
<evidence type="ECO:0000313" key="3">
    <source>
        <dbReference type="Proteomes" id="UP001334084"/>
    </source>
</evidence>
<organism evidence="2 3">
    <name type="scientific">Vairimorpha necatrix</name>
    <dbReference type="NCBI Taxonomy" id="6039"/>
    <lineage>
        <taxon>Eukaryota</taxon>
        <taxon>Fungi</taxon>
        <taxon>Fungi incertae sedis</taxon>
        <taxon>Microsporidia</taxon>
        <taxon>Nosematidae</taxon>
        <taxon>Vairimorpha</taxon>
    </lineage>
</organism>
<dbReference type="RefSeq" id="XP_065331299.1">
    <property type="nucleotide sequence ID" value="XM_065475227.1"/>
</dbReference>
<name>A0AAX4JGP5_9MICR</name>
<reference evidence="2" key="1">
    <citation type="journal article" date="2024" name="BMC Genomics">
        <title>Functional annotation of a divergent genome using sequence and structure-based similarity.</title>
        <authorList>
            <person name="Svedberg D."/>
            <person name="Winiger R.R."/>
            <person name="Berg A."/>
            <person name="Sharma H."/>
            <person name="Tellgren-Roth C."/>
            <person name="Debrunner-Vossbrinck B.A."/>
            <person name="Vossbrinck C.R."/>
            <person name="Barandun J."/>
        </authorList>
    </citation>
    <scope>NUCLEOTIDE SEQUENCE</scope>
    <source>
        <strain evidence="2">Illinois isolate</strain>
    </source>
</reference>
<keyword evidence="3" id="KW-1185">Reference proteome</keyword>
<gene>
    <name evidence="2" type="ORF">VNE69_12139</name>
</gene>
<evidence type="ECO:0000256" key="1">
    <source>
        <dbReference type="SAM" id="MobiDB-lite"/>
    </source>
</evidence>
<sequence>MRVESRFENKKHQEEKPDTNEHDTKQEGTEDGIQTINDKSERLVSLKSLLTYVESNSNEWPGRVLEAILQRFGRMPRGGWDLTPEVYDSKFSSTPLYLQELKQKSRARVTTEGSQQTSNMKFLAQLQTSKRMKTIKYIVGECSLKEAALDGKIKNLLFNCIKSLEEKK</sequence>
<proteinExistence type="predicted"/>